<accession>A0A0E9T7Y8</accession>
<dbReference type="EMBL" id="GBXM01058793">
    <property type="protein sequence ID" value="JAH49784.1"/>
    <property type="molecule type" value="Transcribed_RNA"/>
</dbReference>
<name>A0A0E9T7Y8_ANGAN</name>
<protein>
    <submittedName>
        <fullName evidence="1">Uncharacterized protein</fullName>
    </submittedName>
</protein>
<evidence type="ECO:0000313" key="1">
    <source>
        <dbReference type="EMBL" id="JAH49784.1"/>
    </source>
</evidence>
<organism evidence="1">
    <name type="scientific">Anguilla anguilla</name>
    <name type="common">European freshwater eel</name>
    <name type="synonym">Muraena anguilla</name>
    <dbReference type="NCBI Taxonomy" id="7936"/>
    <lineage>
        <taxon>Eukaryota</taxon>
        <taxon>Metazoa</taxon>
        <taxon>Chordata</taxon>
        <taxon>Craniata</taxon>
        <taxon>Vertebrata</taxon>
        <taxon>Euteleostomi</taxon>
        <taxon>Actinopterygii</taxon>
        <taxon>Neopterygii</taxon>
        <taxon>Teleostei</taxon>
        <taxon>Anguilliformes</taxon>
        <taxon>Anguillidae</taxon>
        <taxon>Anguilla</taxon>
    </lineage>
</organism>
<reference evidence="1" key="1">
    <citation type="submission" date="2014-11" db="EMBL/GenBank/DDBJ databases">
        <authorList>
            <person name="Amaro Gonzalez C."/>
        </authorList>
    </citation>
    <scope>NUCLEOTIDE SEQUENCE</scope>
</reference>
<reference evidence="1" key="2">
    <citation type="journal article" date="2015" name="Fish Shellfish Immunol.">
        <title>Early steps in the European eel (Anguilla anguilla)-Vibrio vulnificus interaction in the gills: Role of the RtxA13 toxin.</title>
        <authorList>
            <person name="Callol A."/>
            <person name="Pajuelo D."/>
            <person name="Ebbesson L."/>
            <person name="Teles M."/>
            <person name="MacKenzie S."/>
            <person name="Amaro C."/>
        </authorList>
    </citation>
    <scope>NUCLEOTIDE SEQUENCE</scope>
</reference>
<sequence>MSVSPLYGLWFHHLQFLVCDVPSSMSCPHGFFFLLFSMSPILFDVEARLSGKISLSISNIQ</sequence>
<dbReference type="AlphaFoldDB" id="A0A0E9T7Y8"/>
<proteinExistence type="predicted"/>